<evidence type="ECO:0000256" key="1">
    <source>
        <dbReference type="ARBA" id="ARBA00001933"/>
    </source>
</evidence>
<dbReference type="Proteomes" id="UP000215214">
    <property type="component" value="Chromosome TJEJU"/>
</dbReference>
<evidence type="ECO:0000256" key="2">
    <source>
        <dbReference type="ARBA" id="ARBA00005125"/>
    </source>
</evidence>
<dbReference type="InterPro" id="IPR026385">
    <property type="entry name" value="LegC-like"/>
</dbReference>
<dbReference type="Gene3D" id="3.40.640.10">
    <property type="entry name" value="Type I PLP-dependent aspartate aminotransferase-like (Major domain)"/>
    <property type="match status" value="1"/>
</dbReference>
<evidence type="ECO:0000256" key="6">
    <source>
        <dbReference type="ARBA" id="ARBA00037999"/>
    </source>
</evidence>
<accession>A0A238U6R5</accession>
<evidence type="ECO:0000256" key="3">
    <source>
        <dbReference type="ARBA" id="ARBA00022576"/>
    </source>
</evidence>
<evidence type="ECO:0000256" key="8">
    <source>
        <dbReference type="ARBA" id="ARBA00066317"/>
    </source>
</evidence>
<dbReference type="PIRSF" id="PIRSF000390">
    <property type="entry name" value="PLP_StrS"/>
    <property type="match status" value="1"/>
</dbReference>
<dbReference type="NCBIfam" id="TIGR04181">
    <property type="entry name" value="NHT_00031"/>
    <property type="match status" value="1"/>
</dbReference>
<dbReference type="InterPro" id="IPR015422">
    <property type="entry name" value="PyrdxlP-dep_Trfase_small"/>
</dbReference>
<dbReference type="GO" id="GO:0030170">
    <property type="term" value="F:pyridoxal phosphate binding"/>
    <property type="evidence" value="ECO:0007669"/>
    <property type="project" value="TreeGrafter"/>
</dbReference>
<dbReference type="RefSeq" id="WP_095070177.1">
    <property type="nucleotide sequence ID" value="NZ_LT899436.1"/>
</dbReference>
<feature type="active site" description="Proton acceptor" evidence="10">
    <location>
        <position position="218"/>
    </location>
</feature>
<evidence type="ECO:0000256" key="12">
    <source>
        <dbReference type="RuleBase" id="RU004508"/>
    </source>
</evidence>
<dbReference type="PANTHER" id="PTHR30244">
    <property type="entry name" value="TRANSAMINASE"/>
    <property type="match status" value="1"/>
</dbReference>
<proteinExistence type="inferred from homology"/>
<keyword evidence="4 13" id="KW-0808">Transferase</keyword>
<dbReference type="InterPro" id="IPR015421">
    <property type="entry name" value="PyrdxlP-dep_Trfase_major"/>
</dbReference>
<dbReference type="CDD" id="cd00616">
    <property type="entry name" value="AHBA_syn"/>
    <property type="match status" value="1"/>
</dbReference>
<dbReference type="Gene3D" id="3.90.1150.10">
    <property type="entry name" value="Aspartate Aminotransferase, domain 1"/>
    <property type="match status" value="1"/>
</dbReference>
<dbReference type="PANTHER" id="PTHR30244:SF30">
    <property type="entry name" value="BLR5990 PROTEIN"/>
    <property type="match status" value="1"/>
</dbReference>
<dbReference type="Pfam" id="PF01041">
    <property type="entry name" value="DegT_DnrJ_EryC1"/>
    <property type="match status" value="1"/>
</dbReference>
<keyword evidence="3 13" id="KW-0032">Aminotransferase</keyword>
<comment type="catalytic activity">
    <reaction evidence="7">
        <text>GDP-alpha-D-perosamine + 2-oxoglutarate = GDP-4-dehydro-alpha-D-rhamnose + L-glutamate</text>
        <dbReference type="Rhea" id="RHEA:36779"/>
        <dbReference type="ChEBI" id="CHEBI:16810"/>
        <dbReference type="ChEBI" id="CHEBI:29985"/>
        <dbReference type="ChEBI" id="CHEBI:57964"/>
        <dbReference type="ChEBI" id="CHEBI:73996"/>
        <dbReference type="EC" id="2.6.1.102"/>
    </reaction>
</comment>
<evidence type="ECO:0000313" key="13">
    <source>
        <dbReference type="EMBL" id="SNR14891.1"/>
    </source>
</evidence>
<evidence type="ECO:0000256" key="5">
    <source>
        <dbReference type="ARBA" id="ARBA00022898"/>
    </source>
</evidence>
<dbReference type="EMBL" id="LT899436">
    <property type="protein sequence ID" value="SNR14891.1"/>
    <property type="molecule type" value="Genomic_DNA"/>
</dbReference>
<evidence type="ECO:0000256" key="4">
    <source>
        <dbReference type="ARBA" id="ARBA00022679"/>
    </source>
</evidence>
<evidence type="ECO:0000256" key="7">
    <source>
        <dbReference type="ARBA" id="ARBA00051587"/>
    </source>
</evidence>
<evidence type="ECO:0000313" key="14">
    <source>
        <dbReference type="Proteomes" id="UP000215214"/>
    </source>
</evidence>
<dbReference type="AlphaFoldDB" id="A0A238U6R5"/>
<dbReference type="InterPro" id="IPR000653">
    <property type="entry name" value="DegT/StrS_aminotransferase"/>
</dbReference>
<evidence type="ECO:0000256" key="10">
    <source>
        <dbReference type="PIRSR" id="PIRSR000390-1"/>
    </source>
</evidence>
<feature type="modified residue" description="N6-(pyridoxal phosphate)lysine" evidence="11">
    <location>
        <position position="218"/>
    </location>
</feature>
<dbReference type="SUPFAM" id="SSF53383">
    <property type="entry name" value="PLP-dependent transferases"/>
    <property type="match status" value="1"/>
</dbReference>
<name>A0A238U6R5_9FLAO</name>
<comment type="cofactor">
    <cofactor evidence="1">
        <name>pyridoxal 5'-phosphate</name>
        <dbReference type="ChEBI" id="CHEBI:597326"/>
    </cofactor>
</comment>
<dbReference type="InterPro" id="IPR015424">
    <property type="entry name" value="PyrdxlP-dep_Trfase"/>
</dbReference>
<sequence length="384" mass="43274">MNQTNTILALIRKLFNAGNDEFIPLHIPCLNGNEKKYLNECIDSTFVSSVGKFVNSFEDKVAEYTKAKHAIVCVNGTNALHLALLLVGVESEDEVITQPLTFIATTNAITYANATPVFVDVDRDTMGMSPVALKKFLLENAELRDGVCYNKITNNRIKACMPMHTFGHACRIEEILSICNEYNIELVEDAAEGMGSVYKGKHLGTFGKVSAISFNGNKIMTTGGGGIILTDDDALAAKAKHLSTQSKIPHKWEYVHDNIGYNYRMPNINAALGLAQLERLDFFLENKRQLAKEYSVFFKENSIEFFDERDEEKCNFWLNAIIFNDKKERDSFLEESNDAGVMTRPIWQLMNKLPMFKNNIKGDLANSEWLEDRVVNIPSSVREK</sequence>
<evidence type="ECO:0000256" key="9">
    <source>
        <dbReference type="ARBA" id="ARBA00074221"/>
    </source>
</evidence>
<reference evidence="13 14" key="1">
    <citation type="submission" date="2017-07" db="EMBL/GenBank/DDBJ databases">
        <authorList>
            <person name="Sun Z.S."/>
            <person name="Albrecht U."/>
            <person name="Echele G."/>
            <person name="Lee C.C."/>
        </authorList>
    </citation>
    <scope>NUCLEOTIDE SEQUENCE [LARGE SCALE GENOMIC DNA]</scope>
    <source>
        <strain evidence="14">type strain: KCTC 22618</strain>
    </source>
</reference>
<evidence type="ECO:0000256" key="11">
    <source>
        <dbReference type="PIRSR" id="PIRSR000390-2"/>
    </source>
</evidence>
<comment type="similarity">
    <text evidence="6 12">Belongs to the DegT/DnrJ/EryC1 family.</text>
</comment>
<dbReference type="FunFam" id="3.40.640.10:FF:000090">
    <property type="entry name" value="Pyridoxal phosphate-dependent aminotransferase"/>
    <property type="match status" value="1"/>
</dbReference>
<protein>
    <recommendedName>
        <fullName evidence="9">GDP-perosamine synthase</fullName>
        <ecNumber evidence="8">2.6.1.102</ecNumber>
    </recommendedName>
</protein>
<dbReference type="EC" id="2.6.1.102" evidence="8"/>
<comment type="pathway">
    <text evidence="2">Bacterial outer membrane biogenesis; LPS O-antigen biosynthesis.</text>
</comment>
<organism evidence="13 14">
    <name type="scientific">Tenacibaculum jejuense</name>
    <dbReference type="NCBI Taxonomy" id="584609"/>
    <lineage>
        <taxon>Bacteria</taxon>
        <taxon>Pseudomonadati</taxon>
        <taxon>Bacteroidota</taxon>
        <taxon>Flavobacteriia</taxon>
        <taxon>Flavobacteriales</taxon>
        <taxon>Flavobacteriaceae</taxon>
        <taxon>Tenacibaculum</taxon>
    </lineage>
</organism>
<dbReference type="OrthoDB" id="9810913at2"/>
<keyword evidence="14" id="KW-1185">Reference proteome</keyword>
<dbReference type="KEGG" id="tje:TJEJU_1142"/>
<gene>
    <name evidence="13" type="ORF">TJEJU_1142</name>
</gene>
<dbReference type="GO" id="GO:0102933">
    <property type="term" value="F:GDP-4-dehydro-6-deoxy-D-mannose-4-aminotransferase activity"/>
    <property type="evidence" value="ECO:0007669"/>
    <property type="project" value="UniProtKB-EC"/>
</dbReference>
<keyword evidence="5 11" id="KW-0663">Pyridoxal phosphate</keyword>
<dbReference type="GO" id="GO:0000271">
    <property type="term" value="P:polysaccharide biosynthetic process"/>
    <property type="evidence" value="ECO:0007669"/>
    <property type="project" value="TreeGrafter"/>
</dbReference>